<dbReference type="InterPro" id="IPR036157">
    <property type="entry name" value="dUTPase-like_sf"/>
</dbReference>
<dbReference type="Pfam" id="PF00692">
    <property type="entry name" value="dUTPase"/>
    <property type="match status" value="1"/>
</dbReference>
<sequence length="164" mass="17625">MASILAGDLVLHRVRAIEWDGMPTIKVQKIHPAAQLPRYAHTGPYGDLAADLYSVSTWKIEPGQTVPVPTGIALEFPSTHGALVEDRSGLAVKGLTTLAGVIDPGYRGEIKVVLTNLTDHALTLMAGDRIAQLRIVERIEAAFEWVETIEETPRSTGGFGSTGQ</sequence>
<dbReference type="CDD" id="cd07557">
    <property type="entry name" value="trimeric_dUTPase"/>
    <property type="match status" value="1"/>
</dbReference>
<dbReference type="PANTHER" id="PTHR11241:SF0">
    <property type="entry name" value="DEOXYURIDINE 5'-TRIPHOSPHATE NUCLEOTIDOHYDROLASE"/>
    <property type="match status" value="1"/>
</dbReference>
<dbReference type="EC" id="3.6.1.23" evidence="2"/>
<accession>A0A1I6L396</accession>
<evidence type="ECO:0000256" key="1">
    <source>
        <dbReference type="ARBA" id="ARBA00006581"/>
    </source>
</evidence>
<comment type="catalytic activity">
    <reaction evidence="5">
        <text>dUTP + H2O = dUMP + diphosphate + H(+)</text>
        <dbReference type="Rhea" id="RHEA:10248"/>
        <dbReference type="ChEBI" id="CHEBI:15377"/>
        <dbReference type="ChEBI" id="CHEBI:15378"/>
        <dbReference type="ChEBI" id="CHEBI:33019"/>
        <dbReference type="ChEBI" id="CHEBI:61555"/>
        <dbReference type="ChEBI" id="CHEBI:246422"/>
        <dbReference type="EC" id="3.6.1.23"/>
    </reaction>
</comment>
<evidence type="ECO:0000256" key="2">
    <source>
        <dbReference type="ARBA" id="ARBA00012379"/>
    </source>
</evidence>
<proteinExistence type="inferred from homology"/>
<dbReference type="GO" id="GO:0006226">
    <property type="term" value="P:dUMP biosynthetic process"/>
    <property type="evidence" value="ECO:0007669"/>
    <property type="project" value="InterPro"/>
</dbReference>
<evidence type="ECO:0000259" key="6">
    <source>
        <dbReference type="Pfam" id="PF00692"/>
    </source>
</evidence>
<dbReference type="PANTHER" id="PTHR11241">
    <property type="entry name" value="DEOXYURIDINE 5'-TRIPHOSPHATE NUCLEOTIDOHYDROLASE"/>
    <property type="match status" value="1"/>
</dbReference>
<keyword evidence="3 7" id="KW-0378">Hydrolase</keyword>
<name>A0A1I6L396_9BACT</name>
<dbReference type="InterPro" id="IPR008181">
    <property type="entry name" value="dUTPase"/>
</dbReference>
<evidence type="ECO:0000313" key="7">
    <source>
        <dbReference type="EMBL" id="SFR97700.1"/>
    </source>
</evidence>
<reference evidence="7 8" key="1">
    <citation type="submission" date="2016-10" db="EMBL/GenBank/DDBJ databases">
        <authorList>
            <person name="de Groot N.N."/>
        </authorList>
    </citation>
    <scope>NUCLEOTIDE SEQUENCE [LARGE SCALE GENOMIC DNA]</scope>
    <source>
        <strain evidence="7 8">DSM 21001</strain>
    </source>
</reference>
<organism evidence="7 8">
    <name type="scientific">Granulicella pectinivorans</name>
    <dbReference type="NCBI Taxonomy" id="474950"/>
    <lineage>
        <taxon>Bacteria</taxon>
        <taxon>Pseudomonadati</taxon>
        <taxon>Acidobacteriota</taxon>
        <taxon>Terriglobia</taxon>
        <taxon>Terriglobales</taxon>
        <taxon>Acidobacteriaceae</taxon>
        <taxon>Granulicella</taxon>
    </lineage>
</organism>
<evidence type="ECO:0000256" key="5">
    <source>
        <dbReference type="ARBA" id="ARBA00047686"/>
    </source>
</evidence>
<dbReference type="STRING" id="474950.SAMN05421771_0163"/>
<gene>
    <name evidence="7" type="ORF">SAMN05421771_0163</name>
</gene>
<dbReference type="InterPro" id="IPR029054">
    <property type="entry name" value="dUTPase-like"/>
</dbReference>
<feature type="domain" description="dUTPase-like" evidence="6">
    <location>
        <begin position="50"/>
        <end position="163"/>
    </location>
</feature>
<dbReference type="AlphaFoldDB" id="A0A1I6L396"/>
<keyword evidence="8" id="KW-1185">Reference proteome</keyword>
<dbReference type="SUPFAM" id="SSF51283">
    <property type="entry name" value="dUTPase-like"/>
    <property type="match status" value="1"/>
</dbReference>
<evidence type="ECO:0000256" key="4">
    <source>
        <dbReference type="ARBA" id="ARBA00023080"/>
    </source>
</evidence>
<dbReference type="Gene3D" id="2.70.40.10">
    <property type="match status" value="1"/>
</dbReference>
<dbReference type="GO" id="GO:0000287">
    <property type="term" value="F:magnesium ion binding"/>
    <property type="evidence" value="ECO:0007669"/>
    <property type="project" value="InterPro"/>
</dbReference>
<dbReference type="NCBIfam" id="TIGR00576">
    <property type="entry name" value="dut"/>
    <property type="match status" value="1"/>
</dbReference>
<keyword evidence="4" id="KW-0546">Nucleotide metabolism</keyword>
<dbReference type="Proteomes" id="UP000199024">
    <property type="component" value="Unassembled WGS sequence"/>
</dbReference>
<evidence type="ECO:0000256" key="3">
    <source>
        <dbReference type="ARBA" id="ARBA00022801"/>
    </source>
</evidence>
<evidence type="ECO:0000313" key="8">
    <source>
        <dbReference type="Proteomes" id="UP000199024"/>
    </source>
</evidence>
<dbReference type="GO" id="GO:0004170">
    <property type="term" value="F:dUTP diphosphatase activity"/>
    <property type="evidence" value="ECO:0007669"/>
    <property type="project" value="UniProtKB-EC"/>
</dbReference>
<dbReference type="InterPro" id="IPR033704">
    <property type="entry name" value="dUTPase_trimeric"/>
</dbReference>
<dbReference type="GO" id="GO:0046081">
    <property type="term" value="P:dUTP catabolic process"/>
    <property type="evidence" value="ECO:0007669"/>
    <property type="project" value="InterPro"/>
</dbReference>
<comment type="similarity">
    <text evidence="1">Belongs to the dUTPase family.</text>
</comment>
<dbReference type="NCBIfam" id="NF001862">
    <property type="entry name" value="PRK00601.1"/>
    <property type="match status" value="1"/>
</dbReference>
<dbReference type="EMBL" id="FOZL01000001">
    <property type="protein sequence ID" value="SFR97700.1"/>
    <property type="molecule type" value="Genomic_DNA"/>
</dbReference>
<protein>
    <recommendedName>
        <fullName evidence="2">dUTP diphosphatase</fullName>
        <ecNumber evidence="2">3.6.1.23</ecNumber>
    </recommendedName>
</protein>